<evidence type="ECO:0000256" key="11">
    <source>
        <dbReference type="RuleBase" id="RU368090"/>
    </source>
</evidence>
<gene>
    <name evidence="12" type="ORF">AQUCO_01500296v1</name>
</gene>
<dbReference type="FunCoup" id="A0A2G5DT06">
    <property type="interactions" value="3412"/>
</dbReference>
<keyword evidence="9 11" id="KW-0234">DNA repair</keyword>
<evidence type="ECO:0000256" key="6">
    <source>
        <dbReference type="ARBA" id="ARBA00022833"/>
    </source>
</evidence>
<dbReference type="PANTHER" id="PTHR12831:SF0">
    <property type="entry name" value="GENERAL TRANSCRIPTION FACTOR IIH SUBUNIT 3"/>
    <property type="match status" value="1"/>
</dbReference>
<dbReference type="GO" id="GO:0000439">
    <property type="term" value="C:transcription factor TFIIH core complex"/>
    <property type="evidence" value="ECO:0007669"/>
    <property type="project" value="UniProtKB-UniRule"/>
</dbReference>
<evidence type="ECO:0000256" key="2">
    <source>
        <dbReference type="ARBA" id="ARBA00005273"/>
    </source>
</evidence>
<evidence type="ECO:0000256" key="8">
    <source>
        <dbReference type="ARBA" id="ARBA00023163"/>
    </source>
</evidence>
<dbReference type="EMBL" id="KZ305032">
    <property type="protein sequence ID" value="PIA46649.1"/>
    <property type="molecule type" value="Genomic_DNA"/>
</dbReference>
<keyword evidence="6 11" id="KW-0862">Zinc</keyword>
<dbReference type="OrthoDB" id="17307at2759"/>
<dbReference type="GO" id="GO:0005675">
    <property type="term" value="C:transcription factor TFIIH holo complex"/>
    <property type="evidence" value="ECO:0007669"/>
    <property type="project" value="UniProtKB-UniRule"/>
</dbReference>
<dbReference type="InterPro" id="IPR004600">
    <property type="entry name" value="TFIIH_Tfb4/GTF2H3"/>
</dbReference>
<dbReference type="GO" id="GO:0008270">
    <property type="term" value="F:zinc ion binding"/>
    <property type="evidence" value="ECO:0007669"/>
    <property type="project" value="UniProtKB-KW"/>
</dbReference>
<dbReference type="STRING" id="218851.A0A2G5DT06"/>
<dbReference type="Proteomes" id="UP000230069">
    <property type="component" value="Unassembled WGS sequence"/>
</dbReference>
<dbReference type="GO" id="GO:0006289">
    <property type="term" value="P:nucleotide-excision repair"/>
    <property type="evidence" value="ECO:0007669"/>
    <property type="project" value="UniProtKB-UniRule"/>
</dbReference>
<dbReference type="InParanoid" id="A0A2G5DT06"/>
<dbReference type="Gene3D" id="3.40.50.410">
    <property type="entry name" value="von Willebrand factor, type A domain"/>
    <property type="match status" value="1"/>
</dbReference>
<comment type="subcellular location">
    <subcellularLocation>
        <location evidence="1 11">Nucleus</location>
    </subcellularLocation>
</comment>
<evidence type="ECO:0000256" key="5">
    <source>
        <dbReference type="ARBA" id="ARBA00022771"/>
    </source>
</evidence>
<dbReference type="GO" id="GO:0006355">
    <property type="term" value="P:regulation of DNA-templated transcription"/>
    <property type="evidence" value="ECO:0007669"/>
    <property type="project" value="InterPro"/>
</dbReference>
<dbReference type="PANTHER" id="PTHR12831">
    <property type="entry name" value="TRANSCRIPTION INITIATION FACTOR IIH TFIIH , POLYPEPTIDE 3-RELATED"/>
    <property type="match status" value="1"/>
</dbReference>
<keyword evidence="8 11" id="KW-0804">Transcription</keyword>
<keyword evidence="3 11" id="KW-0479">Metal-binding</keyword>
<organism evidence="12 13">
    <name type="scientific">Aquilegia coerulea</name>
    <name type="common">Rocky mountain columbine</name>
    <dbReference type="NCBI Taxonomy" id="218851"/>
    <lineage>
        <taxon>Eukaryota</taxon>
        <taxon>Viridiplantae</taxon>
        <taxon>Streptophyta</taxon>
        <taxon>Embryophyta</taxon>
        <taxon>Tracheophyta</taxon>
        <taxon>Spermatophyta</taxon>
        <taxon>Magnoliopsida</taxon>
        <taxon>Ranunculales</taxon>
        <taxon>Ranunculaceae</taxon>
        <taxon>Thalictroideae</taxon>
        <taxon>Aquilegia</taxon>
    </lineage>
</organism>
<comment type="function">
    <text evidence="11">Component of the general transcription and DNA repair factor IIH (TFIIH) core complex, which is involved in general and transcription-coupled nucleotide excision repair (NER) of damaged DNA and, when complexed to CAK, in RNA transcription by RNA polymerase II. In NER, TFIIH acts by opening DNA around the lesion to allow the excision of the damaged oligonucleotide and its replacement by a new DNA fragment. In transcription, TFIIH has an essential role in transcription initiation. When the pre-initiation complex (PIC) has been established, TFIIH is required for promoter opening and promoter escape. Phosphorylation of the C-terminal tail (CTD) of the largest subunit of RNA polymerase II by the kinase module CAK controls the initiation of transcription.</text>
</comment>
<evidence type="ECO:0000313" key="12">
    <source>
        <dbReference type="EMBL" id="PIA46649.1"/>
    </source>
</evidence>
<proteinExistence type="inferred from homology"/>
<dbReference type="FunFam" id="3.40.50.410:FF:000064">
    <property type="entry name" value="RNA polymerase II transcription factor B subunit 4"/>
    <property type="match status" value="1"/>
</dbReference>
<accession>A0A2G5DT06</accession>
<evidence type="ECO:0000256" key="7">
    <source>
        <dbReference type="ARBA" id="ARBA00023015"/>
    </source>
</evidence>
<sequence length="303" mass="33047">MASVPSKLYSDDVSLLVVLIDTNPFFWGGVNTTNASSSLSFSTFIAHVLSFINSILLLNQLSQVVVIATGVNSCNYIYDSSSQTVTENSENGIIPARSSQILRKLEEFVSADEQLSKDLSQARVFSLLSGSLSLALCYIQRVFRTGSLHPQPRILCLQGSPDGPEQYVAVMNAIFSAQRSMVPIDSCVIGSQHSAFLQQASYITAGVYLKPQHLDGLFQYLSTVFATDLLSRSVLELPKPAGVDFRASCFCHKKTIDMGYICSVCLSIFCKHHKKCSTCGSVFGEAHPEVTSTSDKKRKTPMA</sequence>
<evidence type="ECO:0000313" key="13">
    <source>
        <dbReference type="Proteomes" id="UP000230069"/>
    </source>
</evidence>
<dbReference type="Pfam" id="PF03850">
    <property type="entry name" value="Tfb4"/>
    <property type="match status" value="1"/>
</dbReference>
<evidence type="ECO:0000256" key="9">
    <source>
        <dbReference type="ARBA" id="ARBA00023204"/>
    </source>
</evidence>
<keyword evidence="5 11" id="KW-0863">Zinc-finger</keyword>
<dbReference type="InterPro" id="IPR036465">
    <property type="entry name" value="vWFA_dom_sf"/>
</dbReference>
<evidence type="ECO:0000256" key="4">
    <source>
        <dbReference type="ARBA" id="ARBA00022763"/>
    </source>
</evidence>
<comment type="subunit">
    <text evidence="11">Component of the 7-subunit TFIIH core complex composed of XPB, XPD, TFB1/GTF2H1, GTF2H2/P44, TFB4/GTF2H3, TFB2/GTF2H4 and TFB5/GTF2H5, which is active in NER. The core complex associates with the 3-subunit CDK-activating kinase (CAK) module composed of CYCH1/cyclin H1, CDKD and MAT1/At4g30820 to form the 10-subunit holoenzyme (holo-TFIIH) active in transcription.</text>
</comment>
<reference evidence="12 13" key="1">
    <citation type="submission" date="2017-09" db="EMBL/GenBank/DDBJ databases">
        <title>WGS assembly of Aquilegia coerulea Goldsmith.</title>
        <authorList>
            <person name="Hodges S."/>
            <person name="Kramer E."/>
            <person name="Nordborg M."/>
            <person name="Tomkins J."/>
            <person name="Borevitz J."/>
            <person name="Derieg N."/>
            <person name="Yan J."/>
            <person name="Mihaltcheva S."/>
            <person name="Hayes R.D."/>
            <person name="Rokhsar D."/>
        </authorList>
    </citation>
    <scope>NUCLEOTIDE SEQUENCE [LARGE SCALE GENOMIC DNA]</scope>
    <source>
        <strain evidence="13">cv. Goldsmith</strain>
    </source>
</reference>
<dbReference type="AlphaFoldDB" id="A0A2G5DT06"/>
<keyword evidence="10 11" id="KW-0539">Nucleus</keyword>
<keyword evidence="7 11" id="KW-0805">Transcription regulation</keyword>
<protein>
    <recommendedName>
        <fullName evidence="11">General transcription and DNA repair factor IIH subunit TFB4</fullName>
    </recommendedName>
    <alternativeName>
        <fullName evidence="11">RNA polymerase II transcription factor B subunit 4</fullName>
    </alternativeName>
</protein>
<evidence type="ECO:0000256" key="3">
    <source>
        <dbReference type="ARBA" id="ARBA00022723"/>
    </source>
</evidence>
<keyword evidence="4 11" id="KW-0227">DNA damage</keyword>
<evidence type="ECO:0000256" key="1">
    <source>
        <dbReference type="ARBA" id="ARBA00004123"/>
    </source>
</evidence>
<name>A0A2G5DT06_AQUCA</name>
<evidence type="ECO:0000256" key="10">
    <source>
        <dbReference type="ARBA" id="ARBA00023242"/>
    </source>
</evidence>
<comment type="similarity">
    <text evidence="2 11">Belongs to the TFB4 family.</text>
</comment>
<keyword evidence="13" id="KW-1185">Reference proteome</keyword>